<organism evidence="3 6">
    <name type="scientific">Phytophthora cactorum</name>
    <dbReference type="NCBI Taxonomy" id="29920"/>
    <lineage>
        <taxon>Eukaryota</taxon>
        <taxon>Sar</taxon>
        <taxon>Stramenopiles</taxon>
        <taxon>Oomycota</taxon>
        <taxon>Peronosporomycetes</taxon>
        <taxon>Peronosporales</taxon>
        <taxon>Peronosporaceae</taxon>
        <taxon>Phytophthora</taxon>
    </lineage>
</organism>
<dbReference type="Proteomes" id="UP000774804">
    <property type="component" value="Unassembled WGS sequence"/>
</dbReference>
<dbReference type="Proteomes" id="UP000735874">
    <property type="component" value="Unassembled WGS sequence"/>
</dbReference>
<evidence type="ECO:0000313" key="5">
    <source>
        <dbReference type="EMBL" id="KAG3213818.1"/>
    </source>
</evidence>
<protein>
    <submittedName>
        <fullName evidence="3">Uncharacterized protein</fullName>
    </submittedName>
</protein>
<reference evidence="3" key="1">
    <citation type="submission" date="2018-10" db="EMBL/GenBank/DDBJ databases">
        <title>Effector identification in a new, highly contiguous assembly of the strawberry crown rot pathogen Phytophthora cactorum.</title>
        <authorList>
            <person name="Armitage A.D."/>
            <person name="Nellist C.F."/>
            <person name="Bates H."/>
            <person name="Vickerstaff R.J."/>
            <person name="Harrison R.J."/>
        </authorList>
    </citation>
    <scope>NUCLEOTIDE SEQUENCE</scope>
    <source>
        <strain evidence="1">15-7</strain>
        <strain evidence="2">4032</strain>
        <strain evidence="3">4040</strain>
        <strain evidence="4">P415</strain>
        <strain evidence="5">P421</strain>
    </source>
</reference>
<evidence type="ECO:0000313" key="1">
    <source>
        <dbReference type="EMBL" id="KAG2850522.1"/>
    </source>
</evidence>
<evidence type="ECO:0000313" key="2">
    <source>
        <dbReference type="EMBL" id="KAG2906970.1"/>
    </source>
</evidence>
<proteinExistence type="predicted"/>
<gene>
    <name evidence="1" type="ORF">PC113_g16708</name>
    <name evidence="2" type="ORF">PC115_g14087</name>
    <name evidence="3" type="ORF">PC117_g15393</name>
    <name evidence="4" type="ORF">PC118_g16674</name>
    <name evidence="5" type="ORF">PC129_g15256</name>
</gene>
<accession>A0A8T1K4Y3</accession>
<sequence>MTRTHHHQSSAHRWCSSLQLRMAINSSGGTPIFRAVALAGVHADRVYAACIIYELSLHNLLCTPYPPSTGSQC</sequence>
<evidence type="ECO:0000313" key="6">
    <source>
        <dbReference type="Proteomes" id="UP000736787"/>
    </source>
</evidence>
<name>A0A8T1K4Y3_9STRA</name>
<dbReference type="EMBL" id="RCML01000706">
    <property type="protein sequence ID" value="KAG2970778.1"/>
    <property type="molecule type" value="Genomic_DNA"/>
</dbReference>
<evidence type="ECO:0000313" key="4">
    <source>
        <dbReference type="EMBL" id="KAG2970778.1"/>
    </source>
</evidence>
<dbReference type="Proteomes" id="UP000760860">
    <property type="component" value="Unassembled WGS sequence"/>
</dbReference>
<dbReference type="EMBL" id="RCMV01000695">
    <property type="protein sequence ID" value="KAG3213818.1"/>
    <property type="molecule type" value="Genomic_DNA"/>
</dbReference>
<dbReference type="AlphaFoldDB" id="A0A8T1K4Y3"/>
<comment type="caution">
    <text evidence="3">The sequence shown here is derived from an EMBL/GenBank/DDBJ whole genome shotgun (WGS) entry which is preliminary data.</text>
</comment>
<evidence type="ECO:0000313" key="3">
    <source>
        <dbReference type="EMBL" id="KAG2924533.1"/>
    </source>
</evidence>
<dbReference type="EMBL" id="RCMI01000524">
    <property type="protein sequence ID" value="KAG2906970.1"/>
    <property type="molecule type" value="Genomic_DNA"/>
</dbReference>
<dbReference type="EMBL" id="RCMK01000511">
    <property type="protein sequence ID" value="KAG2924533.1"/>
    <property type="molecule type" value="Genomic_DNA"/>
</dbReference>
<dbReference type="Proteomes" id="UP000697107">
    <property type="component" value="Unassembled WGS sequence"/>
</dbReference>
<dbReference type="Proteomes" id="UP000736787">
    <property type="component" value="Unassembled WGS sequence"/>
</dbReference>
<dbReference type="EMBL" id="RCMG01000678">
    <property type="protein sequence ID" value="KAG2850522.1"/>
    <property type="molecule type" value="Genomic_DNA"/>
</dbReference>